<dbReference type="RefSeq" id="WP_013862247.1">
    <property type="nucleotide sequence ID" value="NC_015635.1"/>
</dbReference>
<feature type="domain" description="Glycosyl hydrolase family 13 catalytic" evidence="3">
    <location>
        <begin position="19"/>
        <end position="442"/>
    </location>
</feature>
<reference evidence="4 5" key="1">
    <citation type="submission" date="2011-05" db="EMBL/GenBank/DDBJ databases">
        <title>Whole genome sequence of Microlunatus phosphovorus NM-1.</title>
        <authorList>
            <person name="Hosoyama A."/>
            <person name="Sasaki K."/>
            <person name="Harada T."/>
            <person name="Igarashi R."/>
            <person name="Kawakoshi A."/>
            <person name="Sasagawa M."/>
            <person name="Fukada J."/>
            <person name="Nakamura S."/>
            <person name="Katano Y."/>
            <person name="Hanada S."/>
            <person name="Kamagata Y."/>
            <person name="Nakamura N."/>
            <person name="Yamazaki S."/>
            <person name="Fujita N."/>
        </authorList>
    </citation>
    <scope>NUCLEOTIDE SEQUENCE [LARGE SCALE GENOMIC DNA]</scope>
    <source>
        <strain evidence="5">ATCC 700054 / DSM 10555 / JCM 9379 / NBRC 101784 / NCIMB 13414 / VKM Ac-1990 / NM-1</strain>
    </source>
</reference>
<evidence type="ECO:0000259" key="3">
    <source>
        <dbReference type="SMART" id="SM00642"/>
    </source>
</evidence>
<dbReference type="HOGENOM" id="CLU_006462_2_3_11"/>
<dbReference type="AlphaFoldDB" id="F5XPQ6"/>
<evidence type="ECO:0000256" key="1">
    <source>
        <dbReference type="ARBA" id="ARBA00008061"/>
    </source>
</evidence>
<organism evidence="4 5">
    <name type="scientific">Microlunatus phosphovorus (strain ATCC 700054 / DSM 10555 / JCM 9379 / NBRC 101784 / NCIMB 13414 / VKM Ac-1990 / NM-1)</name>
    <dbReference type="NCBI Taxonomy" id="1032480"/>
    <lineage>
        <taxon>Bacteria</taxon>
        <taxon>Bacillati</taxon>
        <taxon>Actinomycetota</taxon>
        <taxon>Actinomycetes</taxon>
        <taxon>Propionibacteriales</taxon>
        <taxon>Propionibacteriaceae</taxon>
        <taxon>Microlunatus</taxon>
    </lineage>
</organism>
<dbReference type="Gene3D" id="3.20.20.80">
    <property type="entry name" value="Glycosidases"/>
    <property type="match status" value="1"/>
</dbReference>
<dbReference type="KEGG" id="mph:MLP_13500"/>
<dbReference type="STRING" id="1032480.MLP_13500"/>
<evidence type="ECO:0000256" key="2">
    <source>
        <dbReference type="ARBA" id="ARBA00023180"/>
    </source>
</evidence>
<proteinExistence type="inferred from homology"/>
<evidence type="ECO:0000313" key="5">
    <source>
        <dbReference type="Proteomes" id="UP000007947"/>
    </source>
</evidence>
<sequence>MGMSFNDDPQWWRSAVVYQVYPRSFADADGDGTGDVRGMIDKLDYLAELGVDAIWVSPWYASPLADGGYDVSDYRDILPEFGTLAEADAFVEQAHARGLRVLIDLVPNHSSDEHPWFQQALAAAPGSAERELYLFRDGQGPDGDEPPNNWPAMFGGGAWERTTNPDGTPGQWYLHLFDIKQPDWNWENPAVADEFDDILRFWFDRGIDGFRIDVANSMAKAPGLPDCAVDPETGEPVAMVLTGTPYMNQPHVHDILRRWRTVADSYADSGLGPRVYVSEAWVTPAEELAKYIRPDELHTTFNFDALMCEWTAASQRNVIDLTLASTAAVGAPPTWVLANHDTTRVVTRYGRSITGARFTPTGIDHEAFAGIGAVPAGATDVALGRKRARAAVLLELALPGGAYVYQGDELGLEEVEDIPEELLQDPTWERSGHTIRGRDGCRVPMPWSGTQPPYGFGTAETPPWLPQPTDWSGLTVEAQNRDPNSHLALYRTALAERRANPALGDGGLSWVEGLPEGVLAFDREPGFRCVVNFGPEPYSLPEDAEALVASGDVSAGVLGADEAVWLRR</sequence>
<dbReference type="SUPFAM" id="SSF51445">
    <property type="entry name" value="(Trans)glycosidases"/>
    <property type="match status" value="1"/>
</dbReference>
<dbReference type="Proteomes" id="UP000007947">
    <property type="component" value="Chromosome"/>
</dbReference>
<dbReference type="PANTHER" id="PTHR10357">
    <property type="entry name" value="ALPHA-AMYLASE FAMILY MEMBER"/>
    <property type="match status" value="1"/>
</dbReference>
<comment type="similarity">
    <text evidence="1">Belongs to the glycosyl hydrolase 13 family.</text>
</comment>
<dbReference type="InterPro" id="IPR017853">
    <property type="entry name" value="GH"/>
</dbReference>
<protein>
    <submittedName>
        <fullName evidence="4">Alpha-glucosidase</fullName>
        <ecNumber evidence="4">3.2.1.20</ecNumber>
    </submittedName>
</protein>
<name>F5XPQ6_MICPN</name>
<dbReference type="GO" id="GO:0004558">
    <property type="term" value="F:alpha-1,4-glucosidase activity"/>
    <property type="evidence" value="ECO:0007669"/>
    <property type="project" value="UniProtKB-EC"/>
</dbReference>
<keyword evidence="4" id="KW-0378">Hydrolase</keyword>
<dbReference type="GO" id="GO:0004556">
    <property type="term" value="F:alpha-amylase activity"/>
    <property type="evidence" value="ECO:0007669"/>
    <property type="project" value="TreeGrafter"/>
</dbReference>
<dbReference type="PANTHER" id="PTHR10357:SF179">
    <property type="entry name" value="NEUTRAL AND BASIC AMINO ACID TRANSPORT PROTEIN RBAT"/>
    <property type="match status" value="1"/>
</dbReference>
<keyword evidence="5" id="KW-1185">Reference proteome</keyword>
<dbReference type="FunFam" id="3.90.400.10:FF:000001">
    <property type="entry name" value="Maltase A3, isoform A"/>
    <property type="match status" value="1"/>
</dbReference>
<dbReference type="Gene3D" id="3.90.400.10">
    <property type="entry name" value="Oligo-1,6-glucosidase, Domain 2"/>
    <property type="match status" value="1"/>
</dbReference>
<dbReference type="EMBL" id="AP012204">
    <property type="protein sequence ID" value="BAK34364.1"/>
    <property type="molecule type" value="Genomic_DNA"/>
</dbReference>
<accession>F5XPQ6</accession>
<gene>
    <name evidence="4" type="primary">aglA</name>
    <name evidence="4" type="ordered locus">MLP_13500</name>
</gene>
<dbReference type="GO" id="GO:0009313">
    <property type="term" value="P:oligosaccharide catabolic process"/>
    <property type="evidence" value="ECO:0007669"/>
    <property type="project" value="TreeGrafter"/>
</dbReference>
<keyword evidence="4" id="KW-0326">Glycosidase</keyword>
<dbReference type="SMART" id="SM00642">
    <property type="entry name" value="Aamy"/>
    <property type="match status" value="1"/>
</dbReference>
<evidence type="ECO:0000313" key="4">
    <source>
        <dbReference type="EMBL" id="BAK34364.1"/>
    </source>
</evidence>
<dbReference type="InterPro" id="IPR006047">
    <property type="entry name" value="GH13_cat_dom"/>
</dbReference>
<dbReference type="eggNOG" id="COG0366">
    <property type="taxonomic scope" value="Bacteria"/>
</dbReference>
<dbReference type="InterPro" id="IPR045857">
    <property type="entry name" value="O16G_dom_2"/>
</dbReference>
<dbReference type="EC" id="3.2.1.20" evidence="4"/>
<dbReference type="CDD" id="cd11332">
    <property type="entry name" value="AmyAc_OligoGlu_TS"/>
    <property type="match status" value="1"/>
</dbReference>
<keyword evidence="2" id="KW-0325">Glycoprotein</keyword>
<dbReference type="Pfam" id="PF00128">
    <property type="entry name" value="Alpha-amylase"/>
    <property type="match status" value="2"/>
</dbReference>